<gene>
    <name evidence="1" type="ORF">MNBD_GAMMA13-1261</name>
</gene>
<name>A0A3B0YAU9_9ZZZZ</name>
<sequence length="126" mass="14015">MIGGSWVYGSFSTWVGDRDKNRGWDMLTDAKQAFDQTVTHGSLDAEQIVAAELQLSICEGSDWFWWFGDYNPADSVSDFEALFRLHLANLYGLLNVEPPEYLGHTFARGSGNPSMGGTMRQGQSLD</sequence>
<protein>
    <submittedName>
        <fullName evidence="1">Amylopullulanase</fullName>
    </submittedName>
</protein>
<dbReference type="PANTHER" id="PTHR36306:SF1">
    <property type="entry name" value="ALPHA-AMYLASE-RELATED"/>
    <property type="match status" value="1"/>
</dbReference>
<reference evidence="1" key="1">
    <citation type="submission" date="2018-06" db="EMBL/GenBank/DDBJ databases">
        <authorList>
            <person name="Zhirakovskaya E."/>
        </authorList>
    </citation>
    <scope>NUCLEOTIDE SEQUENCE</scope>
</reference>
<accession>A0A3B0YAU9</accession>
<dbReference type="AlphaFoldDB" id="A0A3B0YAU9"/>
<dbReference type="PANTHER" id="PTHR36306">
    <property type="entry name" value="ALPHA-AMYLASE-RELATED-RELATED"/>
    <property type="match status" value="1"/>
</dbReference>
<proteinExistence type="predicted"/>
<organism evidence="1">
    <name type="scientific">hydrothermal vent metagenome</name>
    <dbReference type="NCBI Taxonomy" id="652676"/>
    <lineage>
        <taxon>unclassified sequences</taxon>
        <taxon>metagenomes</taxon>
        <taxon>ecological metagenomes</taxon>
    </lineage>
</organism>
<evidence type="ECO:0000313" key="1">
    <source>
        <dbReference type="EMBL" id="VAW73940.1"/>
    </source>
</evidence>
<dbReference type="InterPro" id="IPR052046">
    <property type="entry name" value="GH57_Enzymes"/>
</dbReference>
<dbReference type="EMBL" id="UOFK01000048">
    <property type="protein sequence ID" value="VAW73940.1"/>
    <property type="molecule type" value="Genomic_DNA"/>
</dbReference>